<dbReference type="InterPro" id="IPR000477">
    <property type="entry name" value="RT_dom"/>
</dbReference>
<feature type="domain" description="Reverse transcriptase" evidence="1">
    <location>
        <begin position="1"/>
        <end position="159"/>
    </location>
</feature>
<accession>A0A6J1MFS6</accession>
<dbReference type="Pfam" id="PF00078">
    <property type="entry name" value="RVT_1"/>
    <property type="match status" value="1"/>
</dbReference>
<evidence type="ECO:0000313" key="3">
    <source>
        <dbReference type="RefSeq" id="XP_023933975.1"/>
    </source>
</evidence>
<protein>
    <submittedName>
        <fullName evidence="3">Uncharacterized protein LOC112042975</fullName>
    </submittedName>
</protein>
<dbReference type="PROSITE" id="PS50878">
    <property type="entry name" value="RT_POL"/>
    <property type="match status" value="1"/>
</dbReference>
<dbReference type="PANTHER" id="PTHR47027:SF20">
    <property type="entry name" value="REVERSE TRANSCRIPTASE-LIKE PROTEIN WITH RNA-DIRECTED DNA POLYMERASE DOMAIN"/>
    <property type="match status" value="1"/>
</dbReference>
<dbReference type="GO" id="GO:0071897">
    <property type="term" value="P:DNA biosynthetic process"/>
    <property type="evidence" value="ECO:0007669"/>
    <property type="project" value="UniProtKB-ARBA"/>
</dbReference>
<proteinExistence type="predicted"/>
<dbReference type="AlphaFoldDB" id="A0A6J1MFS6"/>
<sequence>MEEAKLPPELTNIFKYWYRNQVNNVRWAGALSDSYGLECGVRQGGLSSPTLFNLYVDDLLGELSSTRTGCYIDGVSLNNISYADDMVLLSASICGLRKLIAVCEAYVEKHGLAYNTKKSVVMVFEAEGKTSKNLTLPPISLNRVALERVNKVKYLGHMLAPDLRDDTDIERERRALSVRANMLARRFARCSYAVKITLFRAYCTSFYTCSLWAKYSQKSYNALRVQYNNAFRVLMGLPRFCSASGMFADARVDCFYATMRKRCGSLVRRVRGGTNSILAMIASRLDCKYVNYCCSMSNGLERQ</sequence>
<dbReference type="PANTHER" id="PTHR47027">
    <property type="entry name" value="REVERSE TRANSCRIPTASE DOMAIN-CONTAINING PROTEIN"/>
    <property type="match status" value="1"/>
</dbReference>
<dbReference type="GeneID" id="112042975"/>
<evidence type="ECO:0000313" key="2">
    <source>
        <dbReference type="Proteomes" id="UP001652582"/>
    </source>
</evidence>
<dbReference type="KEGG" id="bany:112042975"/>
<dbReference type="SUPFAM" id="SSF56672">
    <property type="entry name" value="DNA/RNA polymerases"/>
    <property type="match status" value="1"/>
</dbReference>
<keyword evidence="2" id="KW-1185">Reference proteome</keyword>
<gene>
    <name evidence="3" type="primary">LOC112042975</name>
</gene>
<reference evidence="3" key="1">
    <citation type="submission" date="2025-08" db="UniProtKB">
        <authorList>
            <consortium name="RefSeq"/>
        </authorList>
    </citation>
    <scope>IDENTIFICATION</scope>
</reference>
<dbReference type="Proteomes" id="UP001652582">
    <property type="component" value="Chromosome 10"/>
</dbReference>
<organism evidence="2 3">
    <name type="scientific">Bicyclus anynana</name>
    <name type="common">Squinting bush brown butterfly</name>
    <dbReference type="NCBI Taxonomy" id="110368"/>
    <lineage>
        <taxon>Eukaryota</taxon>
        <taxon>Metazoa</taxon>
        <taxon>Ecdysozoa</taxon>
        <taxon>Arthropoda</taxon>
        <taxon>Hexapoda</taxon>
        <taxon>Insecta</taxon>
        <taxon>Pterygota</taxon>
        <taxon>Neoptera</taxon>
        <taxon>Endopterygota</taxon>
        <taxon>Lepidoptera</taxon>
        <taxon>Glossata</taxon>
        <taxon>Ditrysia</taxon>
        <taxon>Papilionoidea</taxon>
        <taxon>Nymphalidae</taxon>
        <taxon>Satyrinae</taxon>
        <taxon>Satyrini</taxon>
        <taxon>Mycalesina</taxon>
        <taxon>Bicyclus</taxon>
    </lineage>
</organism>
<dbReference type="InterPro" id="IPR043502">
    <property type="entry name" value="DNA/RNA_pol_sf"/>
</dbReference>
<evidence type="ECO:0000259" key="1">
    <source>
        <dbReference type="PROSITE" id="PS50878"/>
    </source>
</evidence>
<dbReference type="RefSeq" id="XP_023933975.1">
    <property type="nucleotide sequence ID" value="XM_024078207.1"/>
</dbReference>
<dbReference type="OrthoDB" id="10014409at2759"/>
<name>A0A6J1MFS6_BICAN</name>